<comment type="caution">
    <text evidence="1">The sequence shown here is derived from an EMBL/GenBank/DDBJ whole genome shotgun (WGS) entry which is preliminary data.</text>
</comment>
<keyword evidence="2" id="KW-1185">Reference proteome</keyword>
<sequence length="91" mass="10101">MNSTQTRPTARERAAEQLATIARAIEHLRGTDSQVLRKQLAGTDIGRHWKTRPGALADELARVTRYSDKGLRLGTWHCARQVLAAADLPVE</sequence>
<dbReference type="AlphaFoldDB" id="A0A940WDL5"/>
<evidence type="ECO:0000313" key="1">
    <source>
        <dbReference type="EMBL" id="MBP2703501.1"/>
    </source>
</evidence>
<accession>A0A940WDL5</accession>
<dbReference type="Proteomes" id="UP000674234">
    <property type="component" value="Unassembled WGS sequence"/>
</dbReference>
<protein>
    <submittedName>
        <fullName evidence="1">Uncharacterized protein</fullName>
    </submittedName>
</protein>
<dbReference type="RefSeq" id="WP_210154813.1">
    <property type="nucleotide sequence ID" value="NZ_JAFCNB010000003.1"/>
</dbReference>
<name>A0A940WDL5_9ACTN</name>
<proteinExistence type="predicted"/>
<evidence type="ECO:0000313" key="2">
    <source>
        <dbReference type="Proteomes" id="UP000674234"/>
    </source>
</evidence>
<reference evidence="1" key="1">
    <citation type="submission" date="2021-02" db="EMBL/GenBank/DDBJ databases">
        <title>Draft genome sequence of Microbispora sp. RL4-1S isolated from rice leaves in Thailand.</title>
        <authorList>
            <person name="Muangham S."/>
            <person name="Duangmal K."/>
        </authorList>
    </citation>
    <scope>NUCLEOTIDE SEQUENCE</scope>
    <source>
        <strain evidence="1">RL4-1S</strain>
    </source>
</reference>
<organism evidence="1 2">
    <name type="scientific">Microbispora oryzae</name>
    <dbReference type="NCBI Taxonomy" id="2806554"/>
    <lineage>
        <taxon>Bacteria</taxon>
        <taxon>Bacillati</taxon>
        <taxon>Actinomycetota</taxon>
        <taxon>Actinomycetes</taxon>
        <taxon>Streptosporangiales</taxon>
        <taxon>Streptosporangiaceae</taxon>
        <taxon>Microbispora</taxon>
    </lineage>
</organism>
<gene>
    <name evidence="1" type="ORF">JOL79_06775</name>
</gene>
<dbReference type="EMBL" id="JAFCNB010000003">
    <property type="protein sequence ID" value="MBP2703501.1"/>
    <property type="molecule type" value="Genomic_DNA"/>
</dbReference>